<dbReference type="eggNOG" id="COG1216">
    <property type="taxonomic scope" value="Bacteria"/>
</dbReference>
<name>V5BX69_9GAMM</name>
<gene>
    <name evidence="2" type="ORF">MGMO_57c00390</name>
</gene>
<protein>
    <recommendedName>
        <fullName evidence="1">Streptomycin biosynthesis protein StrF domain-containing protein</fullName>
    </recommendedName>
</protein>
<dbReference type="STRING" id="1116472.MGMO_57c00390"/>
<dbReference type="Gene3D" id="3.90.550.10">
    <property type="entry name" value="Spore Coat Polysaccharide Biosynthesis Protein SpsA, Chain A"/>
    <property type="match status" value="1"/>
</dbReference>
<evidence type="ECO:0000259" key="1">
    <source>
        <dbReference type="Pfam" id="PF13712"/>
    </source>
</evidence>
<dbReference type="Pfam" id="PF13712">
    <property type="entry name" value="Glyco_tranf_2_5"/>
    <property type="match status" value="1"/>
</dbReference>
<evidence type="ECO:0000313" key="3">
    <source>
        <dbReference type="Proteomes" id="UP000017842"/>
    </source>
</evidence>
<organism evidence="2 3">
    <name type="scientific">Methyloglobulus morosus KoM1</name>
    <dbReference type="NCBI Taxonomy" id="1116472"/>
    <lineage>
        <taxon>Bacteria</taxon>
        <taxon>Pseudomonadati</taxon>
        <taxon>Pseudomonadota</taxon>
        <taxon>Gammaproteobacteria</taxon>
        <taxon>Methylococcales</taxon>
        <taxon>Methylococcaceae</taxon>
        <taxon>Methyloglobulus</taxon>
    </lineage>
</organism>
<comment type="caution">
    <text evidence="2">The sequence shown here is derived from an EMBL/GenBank/DDBJ whole genome shotgun (WGS) entry which is preliminary data.</text>
</comment>
<dbReference type="RefSeq" id="WP_023494558.1">
    <property type="nucleotide sequence ID" value="NZ_AYLO01000055.1"/>
</dbReference>
<reference evidence="2 3" key="1">
    <citation type="journal article" date="2013" name="Genome Announc.">
        <title>Draft Genome Sequence of the Methanotrophic Gammaproteobacterium Methyloglobulus morosus DSM 22980 Strain KoM1.</title>
        <authorList>
            <person name="Poehlein A."/>
            <person name="Deutzmann J.S."/>
            <person name="Daniel R."/>
            <person name="Simeonova D.D."/>
        </authorList>
    </citation>
    <scope>NUCLEOTIDE SEQUENCE [LARGE SCALE GENOMIC DNA]</scope>
    <source>
        <strain evidence="2 3">KoM1</strain>
    </source>
</reference>
<accession>V5BX69</accession>
<dbReference type="AlphaFoldDB" id="V5BX69"/>
<dbReference type="SUPFAM" id="SSF53448">
    <property type="entry name" value="Nucleotide-diphospho-sugar transferases"/>
    <property type="match status" value="1"/>
</dbReference>
<feature type="domain" description="Streptomycin biosynthesis protein StrF" evidence="1">
    <location>
        <begin position="12"/>
        <end position="179"/>
    </location>
</feature>
<evidence type="ECO:0000313" key="2">
    <source>
        <dbReference type="EMBL" id="ESS72459.1"/>
    </source>
</evidence>
<dbReference type="Proteomes" id="UP000017842">
    <property type="component" value="Unassembled WGS sequence"/>
</dbReference>
<dbReference type="OrthoDB" id="8912955at2"/>
<keyword evidence="3" id="KW-1185">Reference proteome</keyword>
<dbReference type="InterPro" id="IPR059123">
    <property type="entry name" value="StrF_dom"/>
</dbReference>
<proteinExistence type="predicted"/>
<dbReference type="EMBL" id="AYLO01000055">
    <property type="protein sequence ID" value="ESS72459.1"/>
    <property type="molecule type" value="Genomic_DNA"/>
</dbReference>
<dbReference type="InterPro" id="IPR029044">
    <property type="entry name" value="Nucleotide-diphossugar_trans"/>
</dbReference>
<sequence>MNCSVIVVSNSNEVLESTLLVSPDLKGDIEIIIERDAVSAAAGYNTGIKKSSGDILVFVHQDVYLPEGWFDQLFQAIDYLNEEEPLWAVLGVYGNEPDGIGHGHLYSTGLGCLIGYPLTHPIRIQTLDEVVLVLRRSTGLCFDEQLPGFHLYGADICLEAQRRGLTCHVIEAFCIHNSRGVALLPWAYWLAWLYIRHKWWHRLPVVTPTLQVTCWGGSALRYLVQRMIIRPFWLAKHQRRIGQRTADSESLWKQLCLEARVSPSLPSNTHNET</sequence>